<evidence type="ECO:0000313" key="2">
    <source>
        <dbReference type="Proteomes" id="UP000076925"/>
    </source>
</evidence>
<proteinExistence type="predicted"/>
<sequence length="60" mass="6745">MECFLQQNPPKIINLARFGRFAIARAQPREIQILLTYPHGATTISFISWLITLSSIDNGA</sequence>
<accession>A0A139WR62</accession>
<dbReference type="EMBL" id="ANNX02000064">
    <property type="protein sequence ID" value="KYC34922.1"/>
    <property type="molecule type" value="Genomic_DNA"/>
</dbReference>
<organism evidence="1 2">
    <name type="scientific">Scytonema hofmannii PCC 7110</name>
    <dbReference type="NCBI Taxonomy" id="128403"/>
    <lineage>
        <taxon>Bacteria</taxon>
        <taxon>Bacillati</taxon>
        <taxon>Cyanobacteriota</taxon>
        <taxon>Cyanophyceae</taxon>
        <taxon>Nostocales</taxon>
        <taxon>Scytonemataceae</taxon>
        <taxon>Scytonema</taxon>
    </lineage>
</organism>
<protein>
    <submittedName>
        <fullName evidence="1">Uncharacterized protein</fullName>
    </submittedName>
</protein>
<dbReference type="RefSeq" id="WP_017741117.1">
    <property type="nucleotide sequence ID" value="NZ_KQ976355.1"/>
</dbReference>
<keyword evidence="2" id="KW-1185">Reference proteome</keyword>
<name>A0A139WR62_9CYAN</name>
<dbReference type="AlphaFoldDB" id="A0A139WR62"/>
<comment type="caution">
    <text evidence="1">The sequence shown here is derived from an EMBL/GenBank/DDBJ whole genome shotgun (WGS) entry which is preliminary data.</text>
</comment>
<reference evidence="1 2" key="1">
    <citation type="journal article" date="2013" name="Genome Biol. Evol.">
        <title>Genomes of Stigonematalean cyanobacteria (subsection V) and the evolution of oxygenic photosynthesis from prokaryotes to plastids.</title>
        <authorList>
            <person name="Dagan T."/>
            <person name="Roettger M."/>
            <person name="Stucken K."/>
            <person name="Landan G."/>
            <person name="Koch R."/>
            <person name="Major P."/>
            <person name="Gould S.B."/>
            <person name="Goremykin V.V."/>
            <person name="Rippka R."/>
            <person name="Tandeau de Marsac N."/>
            <person name="Gugger M."/>
            <person name="Lockhart P.J."/>
            <person name="Allen J.F."/>
            <person name="Brune I."/>
            <person name="Maus I."/>
            <person name="Puhler A."/>
            <person name="Martin W.F."/>
        </authorList>
    </citation>
    <scope>NUCLEOTIDE SEQUENCE [LARGE SCALE GENOMIC DNA]</scope>
    <source>
        <strain evidence="1 2">PCC 7110</strain>
    </source>
</reference>
<dbReference type="Proteomes" id="UP000076925">
    <property type="component" value="Unassembled WGS sequence"/>
</dbReference>
<evidence type="ECO:0000313" key="1">
    <source>
        <dbReference type="EMBL" id="KYC34922.1"/>
    </source>
</evidence>
<gene>
    <name evidence="1" type="ORF">WA1_50320</name>
</gene>